<organism evidence="3 4">
    <name type="scientific">Microvirga aerophila</name>
    <dbReference type="NCBI Taxonomy" id="670291"/>
    <lineage>
        <taxon>Bacteria</taxon>
        <taxon>Pseudomonadati</taxon>
        <taxon>Pseudomonadota</taxon>
        <taxon>Alphaproteobacteria</taxon>
        <taxon>Hyphomicrobiales</taxon>
        <taxon>Methylobacteriaceae</taxon>
        <taxon>Microvirga</taxon>
    </lineage>
</organism>
<feature type="transmembrane region" description="Helical" evidence="2">
    <location>
        <begin position="26"/>
        <end position="47"/>
    </location>
</feature>
<keyword evidence="4" id="KW-1185">Reference proteome</keyword>
<keyword evidence="2" id="KW-1133">Transmembrane helix</keyword>
<evidence type="ECO:0000313" key="3">
    <source>
        <dbReference type="EMBL" id="GEO13625.1"/>
    </source>
</evidence>
<proteinExistence type="predicted"/>
<dbReference type="OrthoDB" id="7161641at2"/>
<keyword evidence="2" id="KW-0812">Transmembrane</keyword>
<accession>A0A512BNX9</accession>
<feature type="region of interest" description="Disordered" evidence="1">
    <location>
        <begin position="152"/>
        <end position="183"/>
    </location>
</feature>
<comment type="caution">
    <text evidence="3">The sequence shown here is derived from an EMBL/GenBank/DDBJ whole genome shotgun (WGS) entry which is preliminary data.</text>
</comment>
<protein>
    <recommendedName>
        <fullName evidence="5">DUF3971 domain-containing protein</fullName>
    </recommendedName>
</protein>
<keyword evidence="2" id="KW-0472">Membrane</keyword>
<reference evidence="3 4" key="1">
    <citation type="submission" date="2019-07" db="EMBL/GenBank/DDBJ databases">
        <title>Whole genome shotgun sequence of Microvirga aerophila NBRC 106136.</title>
        <authorList>
            <person name="Hosoyama A."/>
            <person name="Uohara A."/>
            <person name="Ohji S."/>
            <person name="Ichikawa N."/>
        </authorList>
    </citation>
    <scope>NUCLEOTIDE SEQUENCE [LARGE SCALE GENOMIC DNA]</scope>
    <source>
        <strain evidence="3 4">NBRC 106136</strain>
    </source>
</reference>
<name>A0A512BNX9_9HYPH</name>
<dbReference type="RefSeq" id="WP_114185735.1">
    <property type="nucleotide sequence ID" value="NZ_BJYU01000013.1"/>
</dbReference>
<evidence type="ECO:0008006" key="5">
    <source>
        <dbReference type="Google" id="ProtNLM"/>
    </source>
</evidence>
<dbReference type="Proteomes" id="UP000321085">
    <property type="component" value="Unassembled WGS sequence"/>
</dbReference>
<gene>
    <name evidence="3" type="ORF">MAE02_13210</name>
</gene>
<sequence length="1155" mass="121527">MKRLLSTPSRRPSPAKRSALRRALRGALYVKLGLVLLAALGIGLFYLRLSVGPLSFGRLPEQVAETLAARIGPGWAVTLRDTAIELHGGSPALRANGLDIRAPGGELVLQAPYAVVSVDGLSLFAGNLQPRSIEMRDLRLRVLVNRDGSLSFSSEGGEGGEAPAGPPAASLSPSTEAAASMQRSIGGPSQVSGVVGSLFDLIIGPKSALNSLGQAKLTNANLVFIDADRRERARFSRVDAVFDWAEGGGRHFATTLDGPQGVWELNGDVLSDHDGGYRGSVIADRAPIQDIVLLAGMSAIPATTDLEFSGRVDVAYAAGRVTELKARLNSTAGTLQIDDKDTSPLEVERSSIEVSWDEAQKALDLQNLELKGGDNHVRLQGRLVTQTGADNWRLSLNGRDAVLSGARVGDKPVQISEVAAELSGPDGMGIRSLKLRGPDLSADLSGVLGAPADPHGLNLDLAATRTDLRTALRIWPEAVAPPVRRFLVANLNGGTLDSIGLKVRMSGADIAKAVSGGPTPDESLKIDFAISDGVLKAAEGLPPLSHMNVTGKVTGTSVFLKAPTGRVDMASNFSLAASDGAFALDNYWNDNALARINFRLAGPADSLGALLQQPMIREIAGFDVDPTTMTGKADLRIGIGLAVNNIPAFTDLPLSVNGTVSEFGIDKLFGKDRLEGASLAVAYDKGNLAIKGDGKLGGGAASIDVQKTRDGGEANVTFALDEAARARRGMSFGSQLTGVLPLKATLPLGKPDKPGIRIEADLTKTGIDQLIPGWVKPARRPGKVSFTLVDGASTEIRDLQLDSGSAQLRGTATLSNEGTLEKAELTTFKLSSGDDMRAQVERNSGVYKVVVRGNVGDARPFTKIASSAPAPAGHNAPAQKDSRDFDLDLALNILTGYNEEAITNASIKASMRKDSLRSLDVKGRLGPTDIVARTTPQGGGTSIISLQSQDAGSLLRFLDVYRRMTGGDLILQLAIGEGPQAGMMMLRSFALNNEPALRRIIPTQTQFVPGQDRSGNPQAVRVDVNEVVFTKARVDFTRTAGRLDFKDAAIWGNQVGFTLGGFIDYARDRMDISGTFVPAYGLNNAFAQVPLFGPLLGGGQYEGLFAVNFRVSGPSDSPTVAVNPLSAVAPGFLRKLFGVGGGTPQADSLPVTPER</sequence>
<dbReference type="AlphaFoldDB" id="A0A512BNX9"/>
<evidence type="ECO:0000313" key="4">
    <source>
        <dbReference type="Proteomes" id="UP000321085"/>
    </source>
</evidence>
<feature type="compositionally biased region" description="Low complexity" evidence="1">
    <location>
        <begin position="163"/>
        <end position="174"/>
    </location>
</feature>
<evidence type="ECO:0000256" key="2">
    <source>
        <dbReference type="SAM" id="Phobius"/>
    </source>
</evidence>
<evidence type="ECO:0000256" key="1">
    <source>
        <dbReference type="SAM" id="MobiDB-lite"/>
    </source>
</evidence>
<dbReference type="EMBL" id="BJYU01000013">
    <property type="protein sequence ID" value="GEO13625.1"/>
    <property type="molecule type" value="Genomic_DNA"/>
</dbReference>